<name>A0A6J7WQQ0_9CAUD</name>
<protein>
    <submittedName>
        <fullName evidence="2">Uncharacterized protein</fullName>
    </submittedName>
</protein>
<organism evidence="2">
    <name type="scientific">uncultured Caudovirales phage</name>
    <dbReference type="NCBI Taxonomy" id="2100421"/>
    <lineage>
        <taxon>Viruses</taxon>
        <taxon>Duplodnaviria</taxon>
        <taxon>Heunggongvirae</taxon>
        <taxon>Uroviricota</taxon>
        <taxon>Caudoviricetes</taxon>
        <taxon>Peduoviridae</taxon>
        <taxon>Maltschvirus</taxon>
        <taxon>Maltschvirus maltsch</taxon>
    </lineage>
</organism>
<evidence type="ECO:0000256" key="1">
    <source>
        <dbReference type="SAM" id="MobiDB-lite"/>
    </source>
</evidence>
<sequence>MTKKQQEKIQEALLELADLKTQQDEIAWAVADAESRLITLMDSAGEKTVTTDDDGVKGTLVRASSLVINEDGLRKAVGAKLWNRITKRTLDKKKLEAFVTTGEISAVLVAAHSSERQSKPYVRLTPSRTTKENLQ</sequence>
<evidence type="ECO:0000313" key="2">
    <source>
        <dbReference type="EMBL" id="CAB5220339.1"/>
    </source>
</evidence>
<accession>A0A6J7WQQ0</accession>
<dbReference type="EMBL" id="LR798283">
    <property type="protein sequence ID" value="CAB5220339.1"/>
    <property type="molecule type" value="Genomic_DNA"/>
</dbReference>
<gene>
    <name evidence="2" type="ORF">UFOVP238_29</name>
</gene>
<feature type="region of interest" description="Disordered" evidence="1">
    <location>
        <begin position="115"/>
        <end position="135"/>
    </location>
</feature>
<reference evidence="2" key="1">
    <citation type="submission" date="2020-05" db="EMBL/GenBank/DDBJ databases">
        <authorList>
            <person name="Chiriac C."/>
            <person name="Salcher M."/>
            <person name="Ghai R."/>
            <person name="Kavagutti S V."/>
        </authorList>
    </citation>
    <scope>NUCLEOTIDE SEQUENCE</scope>
</reference>
<proteinExistence type="predicted"/>